<accession>A0A9W9CEW8</accession>
<evidence type="ECO:0000313" key="1">
    <source>
        <dbReference type="EMBL" id="KAJ4359838.1"/>
    </source>
</evidence>
<comment type="caution">
    <text evidence="1">The sequence shown here is derived from an EMBL/GenBank/DDBJ whole genome shotgun (WGS) entry which is preliminary data.</text>
</comment>
<dbReference type="RefSeq" id="XP_056076040.1">
    <property type="nucleotide sequence ID" value="XM_056209218.1"/>
</dbReference>
<organism evidence="1 2">
    <name type="scientific">Didymosphaeria variabile</name>
    <dbReference type="NCBI Taxonomy" id="1932322"/>
    <lineage>
        <taxon>Eukaryota</taxon>
        <taxon>Fungi</taxon>
        <taxon>Dikarya</taxon>
        <taxon>Ascomycota</taxon>
        <taxon>Pezizomycotina</taxon>
        <taxon>Dothideomycetes</taxon>
        <taxon>Pleosporomycetidae</taxon>
        <taxon>Pleosporales</taxon>
        <taxon>Massarineae</taxon>
        <taxon>Didymosphaeriaceae</taxon>
        <taxon>Didymosphaeria</taxon>
    </lineage>
</organism>
<dbReference type="OrthoDB" id="4158087at2759"/>
<proteinExistence type="predicted"/>
<sequence>MSSDWTDKVDKSALSNLYFEVMHSAMLLQLEEPWQGQLPSGIQGQEANTMFKIWAAGMPIFVSAALRQLRSRQGINMMRYYHGPIFGRIQAVLDEHGGYHAWPRGRNLEPILATLFYALEACTWDDPWRTWCLDTMGKTVNILKLKNAKEFKKVLDFFPTTDRYQDLIEDVWAQIRHASVPSTPSCVLQVFRQH</sequence>
<evidence type="ECO:0000313" key="2">
    <source>
        <dbReference type="Proteomes" id="UP001140513"/>
    </source>
</evidence>
<dbReference type="Proteomes" id="UP001140513">
    <property type="component" value="Unassembled WGS sequence"/>
</dbReference>
<dbReference type="GeneID" id="80903924"/>
<reference evidence="1" key="1">
    <citation type="submission" date="2022-10" db="EMBL/GenBank/DDBJ databases">
        <title>Tapping the CABI collections for fungal endophytes: first genome assemblies for Collariella, Neodidymelliopsis, Ascochyta clinopodiicola, Didymella pomorum, Didymosphaeria variabile, Neocosmospora piperis and Neocucurbitaria cava.</title>
        <authorList>
            <person name="Hill R."/>
        </authorList>
    </citation>
    <scope>NUCLEOTIDE SEQUENCE</scope>
    <source>
        <strain evidence="1">IMI 356815</strain>
    </source>
</reference>
<dbReference type="AlphaFoldDB" id="A0A9W9CEW8"/>
<gene>
    <name evidence="1" type="ORF">N0V89_000394</name>
</gene>
<keyword evidence="2" id="KW-1185">Reference proteome</keyword>
<name>A0A9W9CEW8_9PLEO</name>
<dbReference type="EMBL" id="JAPEUX010000001">
    <property type="protein sequence ID" value="KAJ4359838.1"/>
    <property type="molecule type" value="Genomic_DNA"/>
</dbReference>
<protein>
    <submittedName>
        <fullName evidence="1">Uncharacterized protein</fullName>
    </submittedName>
</protein>